<sequence>MRLHAEGRERMVINTNCSPVYAVPRWLMIIRGSRGPAGDKQDVCGRTNENGNCSPVYAVPRWLMIIRGSRGPAGDKQDVCGRTNENG</sequence>
<evidence type="ECO:0000313" key="2">
    <source>
        <dbReference type="Proteomes" id="UP000246464"/>
    </source>
</evidence>
<organism evidence="1 2">
    <name type="scientific">Scophthalmus maximus</name>
    <name type="common">Turbot</name>
    <name type="synonym">Psetta maxima</name>
    <dbReference type="NCBI Taxonomy" id="52904"/>
    <lineage>
        <taxon>Eukaryota</taxon>
        <taxon>Metazoa</taxon>
        <taxon>Chordata</taxon>
        <taxon>Craniata</taxon>
        <taxon>Vertebrata</taxon>
        <taxon>Euteleostomi</taxon>
        <taxon>Actinopterygii</taxon>
        <taxon>Neopterygii</taxon>
        <taxon>Teleostei</taxon>
        <taxon>Neoteleostei</taxon>
        <taxon>Acanthomorphata</taxon>
        <taxon>Carangaria</taxon>
        <taxon>Pleuronectiformes</taxon>
        <taxon>Pleuronectoidei</taxon>
        <taxon>Scophthalmidae</taxon>
        <taxon>Scophthalmus</taxon>
    </lineage>
</organism>
<dbReference type="Proteomes" id="UP000246464">
    <property type="component" value="Chromosome 7"/>
</dbReference>
<gene>
    <name evidence="1" type="ORF">SMAX5B_016329</name>
</gene>
<evidence type="ECO:0000313" key="1">
    <source>
        <dbReference type="EMBL" id="AWP04874.1"/>
    </source>
</evidence>
<dbReference type="AlphaFoldDB" id="A0A2U9BLB1"/>
<dbReference type="EMBL" id="CP026249">
    <property type="protein sequence ID" value="AWP04874.1"/>
    <property type="molecule type" value="Genomic_DNA"/>
</dbReference>
<proteinExistence type="predicted"/>
<accession>A0A2U9BLB1</accession>
<name>A0A2U9BLB1_SCOMX</name>
<reference evidence="1 2" key="1">
    <citation type="submission" date="2017-12" db="EMBL/GenBank/DDBJ databases">
        <title>Integrating genomic resources of turbot (Scophthalmus maximus) in depth evaluation of genetic and physical mapping variation across individuals.</title>
        <authorList>
            <person name="Martinez P."/>
        </authorList>
    </citation>
    <scope>NUCLEOTIDE SEQUENCE [LARGE SCALE GENOMIC DNA]</scope>
</reference>
<protein>
    <submittedName>
        <fullName evidence="1">Uncharacterized protein</fullName>
    </submittedName>
</protein>
<keyword evidence="2" id="KW-1185">Reference proteome</keyword>